<name>A0A0F9U0F8_9ZZZZ</name>
<protein>
    <submittedName>
        <fullName evidence="1">Uncharacterized protein</fullName>
    </submittedName>
</protein>
<dbReference type="AlphaFoldDB" id="A0A0F9U0F8"/>
<organism evidence="1">
    <name type="scientific">marine sediment metagenome</name>
    <dbReference type="NCBI Taxonomy" id="412755"/>
    <lineage>
        <taxon>unclassified sequences</taxon>
        <taxon>metagenomes</taxon>
        <taxon>ecological metagenomes</taxon>
    </lineage>
</organism>
<proteinExistence type="predicted"/>
<dbReference type="EMBL" id="LAZR01000911">
    <property type="protein sequence ID" value="KKN54811.1"/>
    <property type="molecule type" value="Genomic_DNA"/>
</dbReference>
<comment type="caution">
    <text evidence="1">The sequence shown here is derived from an EMBL/GenBank/DDBJ whole genome shotgun (WGS) entry which is preliminary data.</text>
</comment>
<reference evidence="1" key="1">
    <citation type="journal article" date="2015" name="Nature">
        <title>Complex archaea that bridge the gap between prokaryotes and eukaryotes.</title>
        <authorList>
            <person name="Spang A."/>
            <person name="Saw J.H."/>
            <person name="Jorgensen S.L."/>
            <person name="Zaremba-Niedzwiedzka K."/>
            <person name="Martijn J."/>
            <person name="Lind A.E."/>
            <person name="van Eijk R."/>
            <person name="Schleper C."/>
            <person name="Guy L."/>
            <person name="Ettema T.J."/>
        </authorList>
    </citation>
    <scope>NUCLEOTIDE SEQUENCE</scope>
</reference>
<accession>A0A0F9U0F8</accession>
<gene>
    <name evidence="1" type="ORF">LCGC14_0588650</name>
</gene>
<sequence length="78" mass="8422">MIIQVDQEANEAIQSLCDVALKIGGIKNLKSVTQTLAAIKPLPRKEEPAEEDPIKCMCKPKCKPKCKGKCKKLQGGGS</sequence>
<evidence type="ECO:0000313" key="1">
    <source>
        <dbReference type="EMBL" id="KKN54811.1"/>
    </source>
</evidence>